<dbReference type="EMBL" id="CM044703">
    <property type="protein sequence ID" value="KAI5672725.1"/>
    <property type="molecule type" value="Genomic_DNA"/>
</dbReference>
<proteinExistence type="predicted"/>
<gene>
    <name evidence="1" type="ORF">M9H77_13089</name>
</gene>
<evidence type="ECO:0000313" key="1">
    <source>
        <dbReference type="EMBL" id="KAI5672725.1"/>
    </source>
</evidence>
<reference evidence="2" key="1">
    <citation type="journal article" date="2023" name="Nat. Plants">
        <title>Single-cell RNA sequencing provides a high-resolution roadmap for understanding the multicellular compartmentation of specialized metabolism.</title>
        <authorList>
            <person name="Sun S."/>
            <person name="Shen X."/>
            <person name="Li Y."/>
            <person name="Li Y."/>
            <person name="Wang S."/>
            <person name="Li R."/>
            <person name="Zhang H."/>
            <person name="Shen G."/>
            <person name="Guo B."/>
            <person name="Wei J."/>
            <person name="Xu J."/>
            <person name="St-Pierre B."/>
            <person name="Chen S."/>
            <person name="Sun C."/>
        </authorList>
    </citation>
    <scope>NUCLEOTIDE SEQUENCE [LARGE SCALE GENOMIC DNA]</scope>
</reference>
<evidence type="ECO:0000313" key="2">
    <source>
        <dbReference type="Proteomes" id="UP001060085"/>
    </source>
</evidence>
<accession>A0ACC0BJ57</accession>
<sequence length="120" mass="13273">MKKHDENSQLEMLEGAKSIGAGAATIALAGAAVEEGEFLVEENEQEKEVLNQISNIASNKYQFKKKRSITRHANMNISIPSSTAAMDSNVLNQRGHPNIMWPRETEEPKVAVKAEKPEIK</sequence>
<protein>
    <submittedName>
        <fullName evidence="1">Uncharacterized protein</fullName>
    </submittedName>
</protein>
<comment type="caution">
    <text evidence="1">The sequence shown here is derived from an EMBL/GenBank/DDBJ whole genome shotgun (WGS) entry which is preliminary data.</text>
</comment>
<name>A0ACC0BJ57_CATRO</name>
<organism evidence="1 2">
    <name type="scientific">Catharanthus roseus</name>
    <name type="common">Madagascar periwinkle</name>
    <name type="synonym">Vinca rosea</name>
    <dbReference type="NCBI Taxonomy" id="4058"/>
    <lineage>
        <taxon>Eukaryota</taxon>
        <taxon>Viridiplantae</taxon>
        <taxon>Streptophyta</taxon>
        <taxon>Embryophyta</taxon>
        <taxon>Tracheophyta</taxon>
        <taxon>Spermatophyta</taxon>
        <taxon>Magnoliopsida</taxon>
        <taxon>eudicotyledons</taxon>
        <taxon>Gunneridae</taxon>
        <taxon>Pentapetalae</taxon>
        <taxon>asterids</taxon>
        <taxon>lamiids</taxon>
        <taxon>Gentianales</taxon>
        <taxon>Apocynaceae</taxon>
        <taxon>Rauvolfioideae</taxon>
        <taxon>Vinceae</taxon>
        <taxon>Catharanthinae</taxon>
        <taxon>Catharanthus</taxon>
    </lineage>
</organism>
<dbReference type="Proteomes" id="UP001060085">
    <property type="component" value="Linkage Group LG03"/>
</dbReference>
<keyword evidence="2" id="KW-1185">Reference proteome</keyword>